<evidence type="ECO:0000313" key="9">
    <source>
        <dbReference type="EMBL" id="EEV18370.1"/>
    </source>
</evidence>
<dbReference type="Pfam" id="PF13662">
    <property type="entry name" value="Toprim_4"/>
    <property type="match status" value="1"/>
</dbReference>
<keyword evidence="5 7" id="KW-0233">DNA recombination</keyword>
<evidence type="ECO:0000256" key="3">
    <source>
        <dbReference type="ARBA" id="ARBA00022771"/>
    </source>
</evidence>
<reference evidence="9 10" key="1">
    <citation type="submission" date="2009-07" db="EMBL/GenBank/DDBJ databases">
        <authorList>
            <person name="Madupu R."/>
            <person name="Sebastian Y."/>
            <person name="Durkin A.S."/>
            <person name="Torralba M."/>
            <person name="Methe B."/>
            <person name="Sutton G.G."/>
            <person name="Strausberg R.L."/>
            <person name="Nelson K.E."/>
        </authorList>
    </citation>
    <scope>NUCLEOTIDE SEQUENCE [LARGE SCALE GENOMIC DNA]</scope>
    <source>
        <strain evidence="9 10">RM3268</strain>
    </source>
</reference>
<feature type="zinc finger region" description="C4-type" evidence="7">
    <location>
        <begin position="57"/>
        <end position="72"/>
    </location>
</feature>
<evidence type="ECO:0000256" key="6">
    <source>
        <dbReference type="ARBA" id="ARBA00023204"/>
    </source>
</evidence>
<dbReference type="GO" id="GO:0006310">
    <property type="term" value="P:DNA recombination"/>
    <property type="evidence" value="ECO:0007669"/>
    <property type="project" value="UniProtKB-UniRule"/>
</dbReference>
<keyword evidence="3 7" id="KW-0863">Zinc-finger</keyword>
<dbReference type="GO" id="GO:0008270">
    <property type="term" value="F:zinc ion binding"/>
    <property type="evidence" value="ECO:0007669"/>
    <property type="project" value="UniProtKB-KW"/>
</dbReference>
<evidence type="ECO:0000259" key="8">
    <source>
        <dbReference type="PROSITE" id="PS50880"/>
    </source>
</evidence>
<dbReference type="Gene3D" id="1.10.8.420">
    <property type="entry name" value="RecR Domain 1"/>
    <property type="match status" value="1"/>
</dbReference>
<dbReference type="eggNOG" id="COG0353">
    <property type="taxonomic scope" value="Bacteria"/>
</dbReference>
<dbReference type="AlphaFoldDB" id="C8PFQ8"/>
<comment type="caution">
    <text evidence="9">The sequence shown here is derived from an EMBL/GenBank/DDBJ whole genome shotgun (WGS) entry which is preliminary data.</text>
</comment>
<feature type="domain" description="Toprim" evidence="8">
    <location>
        <begin position="80"/>
        <end position="166"/>
    </location>
</feature>
<dbReference type="HAMAP" id="MF_00017">
    <property type="entry name" value="RecR"/>
    <property type="match status" value="1"/>
</dbReference>
<dbReference type="InterPro" id="IPR015967">
    <property type="entry name" value="Rcmb_RecR_Znf"/>
</dbReference>
<organism evidence="9 10">
    <name type="scientific">Campylobacter gracilis RM3268</name>
    <dbReference type="NCBI Taxonomy" id="553220"/>
    <lineage>
        <taxon>Bacteria</taxon>
        <taxon>Pseudomonadati</taxon>
        <taxon>Campylobacterota</taxon>
        <taxon>Epsilonproteobacteria</taxon>
        <taxon>Campylobacterales</taxon>
        <taxon>Campylobacteraceae</taxon>
        <taxon>Campylobacter</taxon>
    </lineage>
</organism>
<dbReference type="EMBL" id="ACYG01000017">
    <property type="protein sequence ID" value="EEV18370.1"/>
    <property type="molecule type" value="Genomic_DNA"/>
</dbReference>
<dbReference type="InterPro" id="IPR006171">
    <property type="entry name" value="TOPRIM_dom"/>
</dbReference>
<dbReference type="NCBIfam" id="TIGR00615">
    <property type="entry name" value="recR"/>
    <property type="match status" value="1"/>
</dbReference>
<keyword evidence="4 7" id="KW-0862">Zinc</keyword>
<dbReference type="InterPro" id="IPR023627">
    <property type="entry name" value="Rcmb_RecR"/>
</dbReference>
<dbReference type="OrthoDB" id="9802672at2"/>
<dbReference type="PROSITE" id="PS50880">
    <property type="entry name" value="TOPRIM"/>
    <property type="match status" value="1"/>
</dbReference>
<dbReference type="GO" id="GO:0006281">
    <property type="term" value="P:DNA repair"/>
    <property type="evidence" value="ECO:0007669"/>
    <property type="project" value="UniProtKB-UniRule"/>
</dbReference>
<dbReference type="Gene3D" id="3.40.1360.10">
    <property type="match status" value="1"/>
</dbReference>
<dbReference type="SUPFAM" id="SSF111304">
    <property type="entry name" value="Recombination protein RecR"/>
    <property type="match status" value="1"/>
</dbReference>
<dbReference type="PANTHER" id="PTHR30446:SF0">
    <property type="entry name" value="RECOMBINATION PROTEIN RECR"/>
    <property type="match status" value="1"/>
</dbReference>
<accession>C8PFQ8</accession>
<evidence type="ECO:0000256" key="7">
    <source>
        <dbReference type="HAMAP-Rule" id="MF_00017"/>
    </source>
</evidence>
<evidence type="ECO:0000256" key="2">
    <source>
        <dbReference type="ARBA" id="ARBA00022763"/>
    </source>
</evidence>
<evidence type="ECO:0000256" key="5">
    <source>
        <dbReference type="ARBA" id="ARBA00023172"/>
    </source>
</evidence>
<comment type="function">
    <text evidence="7">May play a role in DNA repair. It seems to be involved in an RecBC-independent recombinational process of DNA repair. It may act with RecF and RecO.</text>
</comment>
<proteinExistence type="inferred from homology"/>
<dbReference type="PANTHER" id="PTHR30446">
    <property type="entry name" value="RECOMBINATION PROTEIN RECR"/>
    <property type="match status" value="1"/>
</dbReference>
<keyword evidence="10" id="KW-1185">Reference proteome</keyword>
<dbReference type="Pfam" id="PF02132">
    <property type="entry name" value="RecR_ZnF"/>
    <property type="match status" value="1"/>
</dbReference>
<keyword evidence="6 7" id="KW-0234">DNA repair</keyword>
<sequence>MSGTDRFEELVASFEKLPGVGKKSALRFAYYVSVQNSFLGLNLAHNIEEAVRGLHRCRICGAVCEGEICEYCADDERESDKICIVENPKDIFILESNKIYNGRYFVLDAADEDKIAALREMVSRNGARELIFALTPGINSDGIMLYVEDKLADLSLKFTKLAQGVPTGVSLDNVDMLSLIKAINGRTDI</sequence>
<name>C8PFQ8_9BACT</name>
<evidence type="ECO:0000256" key="4">
    <source>
        <dbReference type="ARBA" id="ARBA00022833"/>
    </source>
</evidence>
<dbReference type="InterPro" id="IPR000093">
    <property type="entry name" value="DNA_Rcmb_RecR"/>
</dbReference>
<keyword evidence="2 7" id="KW-0227">DNA damage</keyword>
<evidence type="ECO:0000256" key="1">
    <source>
        <dbReference type="ARBA" id="ARBA00022723"/>
    </source>
</evidence>
<dbReference type="STRING" id="824.CGRAC_1581"/>
<dbReference type="Proteomes" id="UP000005709">
    <property type="component" value="Unassembled WGS sequence"/>
</dbReference>
<dbReference type="GO" id="GO:0003677">
    <property type="term" value="F:DNA binding"/>
    <property type="evidence" value="ECO:0007669"/>
    <property type="project" value="UniProtKB-UniRule"/>
</dbReference>
<protein>
    <recommendedName>
        <fullName evidence="7">Recombination protein RecR</fullName>
    </recommendedName>
</protein>
<comment type="similarity">
    <text evidence="7">Belongs to the RecR family.</text>
</comment>
<gene>
    <name evidence="7 9" type="primary">recR</name>
    <name evidence="9" type="ORF">CAMGR0001_0701</name>
</gene>
<dbReference type="Pfam" id="PF21176">
    <property type="entry name" value="RecR_HhH"/>
    <property type="match status" value="1"/>
</dbReference>
<dbReference type="RefSeq" id="WP_005870153.1">
    <property type="nucleotide sequence ID" value="NZ_ACYG01000017.1"/>
</dbReference>
<keyword evidence="1 7" id="KW-0479">Metal-binding</keyword>
<evidence type="ECO:0000313" key="10">
    <source>
        <dbReference type="Proteomes" id="UP000005709"/>
    </source>
</evidence>